<dbReference type="Proteomes" id="UP001602058">
    <property type="component" value="Unassembled WGS sequence"/>
</dbReference>
<protein>
    <submittedName>
        <fullName evidence="1">Uncharacterized protein</fullName>
    </submittedName>
</protein>
<dbReference type="EMBL" id="JBIAWJ010000019">
    <property type="protein sequence ID" value="MFF4525658.1"/>
    <property type="molecule type" value="Genomic_DNA"/>
</dbReference>
<proteinExistence type="predicted"/>
<comment type="caution">
    <text evidence="1">The sequence shown here is derived from an EMBL/GenBank/DDBJ whole genome shotgun (WGS) entry which is preliminary data.</text>
</comment>
<name>A0ABW6USD3_9ACTN</name>
<dbReference type="RefSeq" id="WP_351087898.1">
    <property type="nucleotide sequence ID" value="NZ_JBEOZG010000068.1"/>
</dbReference>
<organism evidence="1 2">
    <name type="scientific">Streptomyces bluensis</name>
    <dbReference type="NCBI Taxonomy" id="33897"/>
    <lineage>
        <taxon>Bacteria</taxon>
        <taxon>Bacillati</taxon>
        <taxon>Actinomycetota</taxon>
        <taxon>Actinomycetes</taxon>
        <taxon>Kitasatosporales</taxon>
        <taxon>Streptomycetaceae</taxon>
        <taxon>Streptomyces</taxon>
    </lineage>
</organism>
<keyword evidence="2" id="KW-1185">Reference proteome</keyword>
<accession>A0ABW6USD3</accession>
<sequence>MLEARPGRGEAGADTLLPACTGLNTIGARPLLEDRLGCRSWTRCSQRG</sequence>
<reference evidence="1 2" key="1">
    <citation type="submission" date="2024-10" db="EMBL/GenBank/DDBJ databases">
        <title>The Natural Products Discovery Center: Release of the First 8490 Sequenced Strains for Exploring Actinobacteria Biosynthetic Diversity.</title>
        <authorList>
            <person name="Kalkreuter E."/>
            <person name="Kautsar S.A."/>
            <person name="Yang D."/>
            <person name="Bader C.D."/>
            <person name="Teijaro C.N."/>
            <person name="Fluegel L."/>
            <person name="Davis C.M."/>
            <person name="Simpson J.R."/>
            <person name="Lauterbach L."/>
            <person name="Steele A.D."/>
            <person name="Gui C."/>
            <person name="Meng S."/>
            <person name="Li G."/>
            <person name="Viehrig K."/>
            <person name="Ye F."/>
            <person name="Su P."/>
            <person name="Kiefer A.F."/>
            <person name="Nichols A."/>
            <person name="Cepeda A.J."/>
            <person name="Yan W."/>
            <person name="Fan B."/>
            <person name="Jiang Y."/>
            <person name="Adhikari A."/>
            <person name="Zheng C.-J."/>
            <person name="Schuster L."/>
            <person name="Cowan T.M."/>
            <person name="Smanski M.J."/>
            <person name="Chevrette M.G."/>
            <person name="De Carvalho L.P.S."/>
            <person name="Shen B."/>
        </authorList>
    </citation>
    <scope>NUCLEOTIDE SEQUENCE [LARGE SCALE GENOMIC DNA]</scope>
    <source>
        <strain evidence="1 2">NPDC001390</strain>
    </source>
</reference>
<evidence type="ECO:0000313" key="1">
    <source>
        <dbReference type="EMBL" id="MFF4525658.1"/>
    </source>
</evidence>
<evidence type="ECO:0000313" key="2">
    <source>
        <dbReference type="Proteomes" id="UP001602058"/>
    </source>
</evidence>
<gene>
    <name evidence="1" type="ORF">ACFY1D_30155</name>
</gene>